<proteinExistence type="inferred from homology"/>
<organism evidence="5 6">
    <name type="scientific">Antrodiella citrinella</name>
    <dbReference type="NCBI Taxonomy" id="2447956"/>
    <lineage>
        <taxon>Eukaryota</taxon>
        <taxon>Fungi</taxon>
        <taxon>Dikarya</taxon>
        <taxon>Basidiomycota</taxon>
        <taxon>Agaricomycotina</taxon>
        <taxon>Agaricomycetes</taxon>
        <taxon>Polyporales</taxon>
        <taxon>Steccherinaceae</taxon>
        <taxon>Antrodiella</taxon>
    </lineage>
</organism>
<evidence type="ECO:0000313" key="5">
    <source>
        <dbReference type="EMBL" id="THH30585.1"/>
    </source>
</evidence>
<dbReference type="EMBL" id="SGPM01000075">
    <property type="protein sequence ID" value="THH30585.1"/>
    <property type="molecule type" value="Genomic_DNA"/>
</dbReference>
<keyword evidence="6" id="KW-1185">Reference proteome</keyword>
<keyword evidence="3" id="KW-0560">Oxidoreductase</keyword>
<dbReference type="PANTHER" id="PTHR43669">
    <property type="entry name" value="5-KETO-D-GLUCONATE 5-REDUCTASE"/>
    <property type="match status" value="1"/>
</dbReference>
<gene>
    <name evidence="5" type="ORF">EUX98_g3591</name>
</gene>
<dbReference type="SUPFAM" id="SSF51735">
    <property type="entry name" value="NAD(P)-binding Rossmann-fold domains"/>
    <property type="match status" value="1"/>
</dbReference>
<reference evidence="5 6" key="1">
    <citation type="submission" date="2019-02" db="EMBL/GenBank/DDBJ databases">
        <title>Genome sequencing of the rare red list fungi Antrodiella citrinella (Flaviporus citrinellus).</title>
        <authorList>
            <person name="Buettner E."/>
            <person name="Kellner H."/>
        </authorList>
    </citation>
    <scope>NUCLEOTIDE SEQUENCE [LARGE SCALE GENOMIC DNA]</scope>
    <source>
        <strain evidence="5 6">DSM 108506</strain>
    </source>
</reference>
<dbReference type="Pfam" id="PF00106">
    <property type="entry name" value="adh_short"/>
    <property type="match status" value="1"/>
</dbReference>
<dbReference type="PRINTS" id="PR00081">
    <property type="entry name" value="GDHRDH"/>
</dbReference>
<comment type="similarity">
    <text evidence="1 4">Belongs to the short-chain dehydrogenases/reductases (SDR) family.</text>
</comment>
<evidence type="ECO:0000256" key="4">
    <source>
        <dbReference type="RuleBase" id="RU000363"/>
    </source>
</evidence>
<dbReference type="PROSITE" id="PS00061">
    <property type="entry name" value="ADH_SHORT"/>
    <property type="match status" value="1"/>
</dbReference>
<dbReference type="Proteomes" id="UP000308730">
    <property type="component" value="Unassembled WGS sequence"/>
</dbReference>
<dbReference type="PRINTS" id="PR00080">
    <property type="entry name" value="SDRFAMILY"/>
</dbReference>
<accession>A0A4S4MX70</accession>
<evidence type="ECO:0000313" key="6">
    <source>
        <dbReference type="Proteomes" id="UP000308730"/>
    </source>
</evidence>
<dbReference type="OrthoDB" id="1933717at2759"/>
<dbReference type="AlphaFoldDB" id="A0A4S4MX70"/>
<keyword evidence="2" id="KW-0521">NADP</keyword>
<dbReference type="PANTHER" id="PTHR43669:SF3">
    <property type="entry name" value="ALCOHOL DEHYDROGENASE, PUTATIVE (AFU_ORTHOLOGUE AFUA_3G03445)-RELATED"/>
    <property type="match status" value="1"/>
</dbReference>
<dbReference type="InterPro" id="IPR002347">
    <property type="entry name" value="SDR_fam"/>
</dbReference>
<evidence type="ECO:0000256" key="3">
    <source>
        <dbReference type="ARBA" id="ARBA00023002"/>
    </source>
</evidence>
<evidence type="ECO:0000256" key="1">
    <source>
        <dbReference type="ARBA" id="ARBA00006484"/>
    </source>
</evidence>
<comment type="caution">
    <text evidence="5">The sequence shown here is derived from an EMBL/GenBank/DDBJ whole genome shotgun (WGS) entry which is preliminary data.</text>
</comment>
<dbReference type="CDD" id="cd05233">
    <property type="entry name" value="SDR_c"/>
    <property type="match status" value="1"/>
</dbReference>
<dbReference type="GO" id="GO:0016491">
    <property type="term" value="F:oxidoreductase activity"/>
    <property type="evidence" value="ECO:0007669"/>
    <property type="project" value="UniProtKB-KW"/>
</dbReference>
<name>A0A4S4MX70_9APHY</name>
<dbReference type="InterPro" id="IPR020904">
    <property type="entry name" value="Sc_DH/Rdtase_CS"/>
</dbReference>
<protein>
    <submittedName>
        <fullName evidence="5">Uncharacterized protein</fullName>
    </submittedName>
</protein>
<sequence>MSSPLKVAVITGASSGIGRATAVALNKAGWSLVLFARRSEELQKTRLECSDPAKVVCFVGDVASEKSVVELFDFAEQSFGRVDLVFNNAGVAAPSVPLEQHELSAFQYVVSVNLIGSFLCTREAFKIFKKQSPRGGRIVNNGSIASQSPRPQAIAYTATKHAITGLTKATALDGRAHDITCTQVDVGNALTPMAHGQTLGVLQPNGTVAPEATFDVKYVAESIVHVAELPLDVTVLQYTIMATKMPHVGRG</sequence>
<dbReference type="Gene3D" id="3.40.50.720">
    <property type="entry name" value="NAD(P)-binding Rossmann-like Domain"/>
    <property type="match status" value="1"/>
</dbReference>
<dbReference type="InterPro" id="IPR036291">
    <property type="entry name" value="NAD(P)-bd_dom_sf"/>
</dbReference>
<evidence type="ECO:0000256" key="2">
    <source>
        <dbReference type="ARBA" id="ARBA00022857"/>
    </source>
</evidence>